<accession>A0A382HN60</accession>
<keyword evidence="1" id="KW-0472">Membrane</keyword>
<protein>
    <submittedName>
        <fullName evidence="2">Uncharacterized protein</fullName>
    </submittedName>
</protein>
<feature type="non-terminal residue" evidence="2">
    <location>
        <position position="1"/>
    </location>
</feature>
<dbReference type="InterPro" id="IPR018580">
    <property type="entry name" value="Uncharacterised_YfhO"/>
</dbReference>
<dbReference type="EMBL" id="UINC01062172">
    <property type="protein sequence ID" value="SVB88525.1"/>
    <property type="molecule type" value="Genomic_DNA"/>
</dbReference>
<evidence type="ECO:0000313" key="2">
    <source>
        <dbReference type="EMBL" id="SVB88525.1"/>
    </source>
</evidence>
<reference evidence="2" key="1">
    <citation type="submission" date="2018-05" db="EMBL/GenBank/DDBJ databases">
        <authorList>
            <person name="Lanie J.A."/>
            <person name="Ng W.-L."/>
            <person name="Kazmierczak K.M."/>
            <person name="Andrzejewski T.M."/>
            <person name="Davidsen T.M."/>
            <person name="Wayne K.J."/>
            <person name="Tettelin H."/>
            <person name="Glass J.I."/>
            <person name="Rusch D."/>
            <person name="Podicherti R."/>
            <person name="Tsui H.-C.T."/>
            <person name="Winkler M.E."/>
        </authorList>
    </citation>
    <scope>NUCLEOTIDE SEQUENCE</scope>
</reference>
<organism evidence="2">
    <name type="scientific">marine metagenome</name>
    <dbReference type="NCBI Taxonomy" id="408172"/>
    <lineage>
        <taxon>unclassified sequences</taxon>
        <taxon>metagenomes</taxon>
        <taxon>ecological metagenomes</taxon>
    </lineage>
</organism>
<proteinExistence type="predicted"/>
<dbReference type="AlphaFoldDB" id="A0A382HN60"/>
<sequence>NELFTNKILNDKKFELINLPSPDEKMKKLRSMGLVPFDLPESYRFAPRFPEYYGSYVFKNPESYGKAYLAKWVKSIKPSENHFNKSVFELGLSWPRSPELLQHFKEHLAEIPDIPGATLIESTDLKDFAINPHEYQSNSDVDIVKIIASKAVFNVDCKEEHCWLVYNSAALKGWQAYSGSQRLSIQNANLGFIGVKLERGTHFVWMEFSPVEPVIGLIVTCGGWILALGLCLRHLSRLAFYHNSKTVHKIERLTTT</sequence>
<name>A0A382HN60_9ZZZZ</name>
<dbReference type="Pfam" id="PF09586">
    <property type="entry name" value="YfhO"/>
    <property type="match status" value="1"/>
</dbReference>
<feature type="transmembrane region" description="Helical" evidence="1">
    <location>
        <begin position="214"/>
        <end position="235"/>
    </location>
</feature>
<evidence type="ECO:0000256" key="1">
    <source>
        <dbReference type="SAM" id="Phobius"/>
    </source>
</evidence>
<gene>
    <name evidence="2" type="ORF">METZ01_LOCUS241379</name>
</gene>
<keyword evidence="1" id="KW-1133">Transmembrane helix</keyword>
<keyword evidence="1" id="KW-0812">Transmembrane</keyword>